<dbReference type="AlphaFoldDB" id="A0AAD9KDS9"/>
<proteinExistence type="predicted"/>
<sequence>MRILFVLLFVLLTVVAGYHSHHPHHNKRGQRLIQFSVSSPTALQKIQPKPANLWSVYKHRAQQAEMKAHRGRYPVFGGSGVGSSSENGVYEDNSFSSGDFEASEDSGSENEAAEFTTSTIPAATDPTIGATTASPGAGRVHLPRVARRRYSTSHHGKRRYGHGYISRRFQD</sequence>
<organism evidence="3 4">
    <name type="scientific">Paralvinella palmiformis</name>
    <dbReference type="NCBI Taxonomy" id="53620"/>
    <lineage>
        <taxon>Eukaryota</taxon>
        <taxon>Metazoa</taxon>
        <taxon>Spiralia</taxon>
        <taxon>Lophotrochozoa</taxon>
        <taxon>Annelida</taxon>
        <taxon>Polychaeta</taxon>
        <taxon>Sedentaria</taxon>
        <taxon>Canalipalpata</taxon>
        <taxon>Terebellida</taxon>
        <taxon>Terebelliformia</taxon>
        <taxon>Alvinellidae</taxon>
        <taxon>Paralvinella</taxon>
    </lineage>
</organism>
<evidence type="ECO:0000313" key="4">
    <source>
        <dbReference type="Proteomes" id="UP001208570"/>
    </source>
</evidence>
<keyword evidence="4" id="KW-1185">Reference proteome</keyword>
<evidence type="ECO:0000313" key="3">
    <source>
        <dbReference type="EMBL" id="KAK2169437.1"/>
    </source>
</evidence>
<comment type="caution">
    <text evidence="3">The sequence shown here is derived from an EMBL/GenBank/DDBJ whole genome shotgun (WGS) entry which is preliminary data.</text>
</comment>
<feature type="compositionally biased region" description="Acidic residues" evidence="1">
    <location>
        <begin position="101"/>
        <end position="112"/>
    </location>
</feature>
<dbReference type="EMBL" id="JAODUP010000010">
    <property type="protein sequence ID" value="KAK2169437.1"/>
    <property type="molecule type" value="Genomic_DNA"/>
</dbReference>
<gene>
    <name evidence="3" type="ORF">LSH36_10g12049</name>
</gene>
<reference evidence="3" key="1">
    <citation type="journal article" date="2023" name="Mol. Biol. Evol.">
        <title>Third-Generation Sequencing Reveals the Adaptive Role of the Epigenome in Three Deep-Sea Polychaetes.</title>
        <authorList>
            <person name="Perez M."/>
            <person name="Aroh O."/>
            <person name="Sun Y."/>
            <person name="Lan Y."/>
            <person name="Juniper S.K."/>
            <person name="Young C.R."/>
            <person name="Angers B."/>
            <person name="Qian P.Y."/>
        </authorList>
    </citation>
    <scope>NUCLEOTIDE SEQUENCE</scope>
    <source>
        <strain evidence="3">P08H-3</strain>
    </source>
</reference>
<dbReference type="Proteomes" id="UP001208570">
    <property type="component" value="Unassembled WGS sequence"/>
</dbReference>
<keyword evidence="2" id="KW-0732">Signal</keyword>
<feature type="compositionally biased region" description="Basic residues" evidence="1">
    <location>
        <begin position="141"/>
        <end position="161"/>
    </location>
</feature>
<name>A0AAD9KDS9_9ANNE</name>
<evidence type="ECO:0000256" key="1">
    <source>
        <dbReference type="SAM" id="MobiDB-lite"/>
    </source>
</evidence>
<evidence type="ECO:0000256" key="2">
    <source>
        <dbReference type="SAM" id="SignalP"/>
    </source>
</evidence>
<accession>A0AAD9KDS9</accession>
<feature type="chain" id="PRO_5042084658" evidence="2">
    <location>
        <begin position="18"/>
        <end position="171"/>
    </location>
</feature>
<feature type="region of interest" description="Disordered" evidence="1">
    <location>
        <begin position="77"/>
        <end position="171"/>
    </location>
</feature>
<protein>
    <submittedName>
        <fullName evidence="3">Uncharacterized protein</fullName>
    </submittedName>
</protein>
<feature type="signal peptide" evidence="2">
    <location>
        <begin position="1"/>
        <end position="17"/>
    </location>
</feature>